<feature type="domain" description="MAM" evidence="5">
    <location>
        <begin position="143"/>
        <end position="319"/>
    </location>
</feature>
<proteinExistence type="predicted"/>
<dbReference type="SMART" id="SM00137">
    <property type="entry name" value="MAM"/>
    <property type="match status" value="4"/>
</dbReference>
<feature type="domain" description="MAM" evidence="5">
    <location>
        <begin position="663"/>
        <end position="834"/>
    </location>
</feature>
<keyword evidence="7" id="KW-1185">Reference proteome</keyword>
<dbReference type="PANTHER" id="PTHR23282:SF101">
    <property type="entry name" value="MAM DOMAIN-CONTAINING PROTEIN"/>
    <property type="match status" value="1"/>
</dbReference>
<evidence type="ECO:0000313" key="7">
    <source>
        <dbReference type="Proteomes" id="UP001283361"/>
    </source>
</evidence>
<dbReference type="Proteomes" id="UP001283361">
    <property type="component" value="Unassembled WGS sequence"/>
</dbReference>
<dbReference type="Gene3D" id="4.10.400.10">
    <property type="entry name" value="Low-density Lipoprotein Receptor"/>
    <property type="match status" value="2"/>
</dbReference>
<evidence type="ECO:0000256" key="4">
    <source>
        <dbReference type="SAM" id="SignalP"/>
    </source>
</evidence>
<dbReference type="PROSITE" id="PS50060">
    <property type="entry name" value="MAM_2"/>
    <property type="match status" value="4"/>
</dbReference>
<dbReference type="InterPro" id="IPR000998">
    <property type="entry name" value="MAM_dom"/>
</dbReference>
<dbReference type="SMART" id="SM00192">
    <property type="entry name" value="LDLa"/>
    <property type="match status" value="2"/>
</dbReference>
<dbReference type="Gene3D" id="2.60.120.200">
    <property type="match status" value="4"/>
</dbReference>
<dbReference type="CDD" id="cd06263">
    <property type="entry name" value="MAM"/>
    <property type="match status" value="2"/>
</dbReference>
<keyword evidence="4" id="KW-0732">Signal</keyword>
<feature type="signal peptide" evidence="4">
    <location>
        <begin position="1"/>
        <end position="24"/>
    </location>
</feature>
<protein>
    <recommendedName>
        <fullName evidence="5">MAM domain-containing protein</fullName>
    </recommendedName>
</protein>
<name>A0AAE0ZBI3_9GAST</name>
<accession>A0AAE0ZBI3</accession>
<dbReference type="InterPro" id="IPR036055">
    <property type="entry name" value="LDL_receptor-like_sf"/>
</dbReference>
<feature type="region of interest" description="Disordered" evidence="3">
    <location>
        <begin position="248"/>
        <end position="267"/>
    </location>
</feature>
<evidence type="ECO:0000313" key="6">
    <source>
        <dbReference type="EMBL" id="KAK3766342.1"/>
    </source>
</evidence>
<dbReference type="InterPro" id="IPR002172">
    <property type="entry name" value="LDrepeatLR_classA_rpt"/>
</dbReference>
<evidence type="ECO:0000256" key="3">
    <source>
        <dbReference type="SAM" id="MobiDB-lite"/>
    </source>
</evidence>
<dbReference type="GO" id="GO:0016020">
    <property type="term" value="C:membrane"/>
    <property type="evidence" value="ECO:0007669"/>
    <property type="project" value="InterPro"/>
</dbReference>
<dbReference type="PANTHER" id="PTHR23282">
    <property type="entry name" value="APICAL ENDOSOMAL GLYCOPROTEIN PRECURSOR"/>
    <property type="match status" value="1"/>
</dbReference>
<evidence type="ECO:0000256" key="1">
    <source>
        <dbReference type="ARBA" id="ARBA00023157"/>
    </source>
</evidence>
<evidence type="ECO:0000259" key="5">
    <source>
        <dbReference type="PROSITE" id="PS50060"/>
    </source>
</evidence>
<sequence>MPLPGSGLLLPLVLLAASLSPVASQLDDQGSVSLSQRDYSPASAFRSRTLPANGNVHCVTYYARLTGPGDGALDATLVEPNRLRNISQLGMFVNRVQGQKPSLGYFEIPEQTQKYQVLIKAVGKNVEILQAKVRSGPCLEIFGSCDFEKDVCGYNLRNKRWVRSTPSNNTGDREGYPGVDATLNSDKGHLLSTTVTRDYENGQFVELVSPDIESTQACLRFRYTIYGHGELAVSNEQSEEVYRIFTNSDSSGNSAQPTMGFNSSDNSENSAQPIWQFAEIDIKEGEPFRLTFTAYVLSTSEMSKIALDDIKVMRQSCGYSPQPILPQRVPVTNEASCSFDNDCTSNWTSVKGRVPSGWKWVLRNGVSKRRLPNYDHTSGDPKGYFMYVFVWKKFSMTETKVTGPAFDRRHNATGPNCFSFWYMMHGAQVPKLSAYFKWPGSRSYGWALWSREGDQGPGWKQAFVQTNHPWKNNKGHIEFGVINSATGSVAVDDVKVYDGPCPDLDHVCDFEKKDICGFDSPTRVWRRRKASAVAKLTGLAADHSTNTPSGHFMFINERSKFSPQFGLKSPLYPPTSGRCVKFYYSVADNAGTIAMDVALQTESKNAFTIAEMPAARAQGRWSLAEINAVSRENFQIVFLARPDGGTIGIDDFQVSRFPCEESYGCDFEDDFCSWSTNMDDPDNLDWQITSGKLLKNDESFTRDVTMNNQFGHFLYLPTSKRAESGDVAVLTSQEMPLASCLMFHYSMLPHGNASLAVNVTAVEGDSPPETIWTKTGNDGVSPTWTRAEVDIREASIFKKVVKKFQLSLIGAVDSPLGADIAVDDINVYLDNCSDVKEKEKTMFSCPSSRRTQKIQRSQLCDSIADCEGGEDEENCADCEGGEDEENCEQEQKPDKERKKFMVKCSKSETGQMIHESQVCDSVAHCEGGEDEEDCDTLSTGTILRADLHLGIFLGQAVVAWVVAANV</sequence>
<gene>
    <name evidence="6" type="ORF">RRG08_044531</name>
</gene>
<keyword evidence="1 2" id="KW-1015">Disulfide bond</keyword>
<dbReference type="InterPro" id="IPR051560">
    <property type="entry name" value="MAM_domain-containing"/>
</dbReference>
<dbReference type="AlphaFoldDB" id="A0AAE0ZBI3"/>
<feature type="domain" description="MAM" evidence="5">
    <location>
        <begin position="506"/>
        <end position="661"/>
    </location>
</feature>
<comment type="caution">
    <text evidence="2">Lacks conserved residue(s) required for the propagation of feature annotation.</text>
</comment>
<feature type="domain" description="MAM" evidence="5">
    <location>
        <begin position="335"/>
        <end position="503"/>
    </location>
</feature>
<dbReference type="InterPro" id="IPR013320">
    <property type="entry name" value="ConA-like_dom_sf"/>
</dbReference>
<dbReference type="PROSITE" id="PS50068">
    <property type="entry name" value="LDLRA_2"/>
    <property type="match status" value="1"/>
</dbReference>
<dbReference type="SUPFAM" id="SSF49899">
    <property type="entry name" value="Concanavalin A-like lectins/glucanases"/>
    <property type="match status" value="4"/>
</dbReference>
<dbReference type="CDD" id="cd00112">
    <property type="entry name" value="LDLa"/>
    <property type="match status" value="2"/>
</dbReference>
<evidence type="ECO:0000256" key="2">
    <source>
        <dbReference type="PROSITE-ProRule" id="PRU00124"/>
    </source>
</evidence>
<dbReference type="EMBL" id="JAWDGP010004235">
    <property type="protein sequence ID" value="KAK3766342.1"/>
    <property type="molecule type" value="Genomic_DNA"/>
</dbReference>
<dbReference type="EMBL" id="JAWDGP010004235">
    <property type="protein sequence ID" value="KAK3766343.1"/>
    <property type="molecule type" value="Genomic_DNA"/>
</dbReference>
<feature type="disulfide bond" evidence="2">
    <location>
        <begin position="860"/>
        <end position="875"/>
    </location>
</feature>
<organism evidence="6 7">
    <name type="scientific">Elysia crispata</name>
    <name type="common">lettuce slug</name>
    <dbReference type="NCBI Taxonomy" id="231223"/>
    <lineage>
        <taxon>Eukaryota</taxon>
        <taxon>Metazoa</taxon>
        <taxon>Spiralia</taxon>
        <taxon>Lophotrochozoa</taxon>
        <taxon>Mollusca</taxon>
        <taxon>Gastropoda</taxon>
        <taxon>Heterobranchia</taxon>
        <taxon>Euthyneura</taxon>
        <taxon>Panpulmonata</taxon>
        <taxon>Sacoglossa</taxon>
        <taxon>Placobranchoidea</taxon>
        <taxon>Plakobranchidae</taxon>
        <taxon>Elysia</taxon>
    </lineage>
</organism>
<feature type="chain" id="PRO_5042442762" description="MAM domain-containing protein" evidence="4">
    <location>
        <begin position="25"/>
        <end position="966"/>
    </location>
</feature>
<comment type="caution">
    <text evidence="6">The sequence shown here is derived from an EMBL/GenBank/DDBJ whole genome shotgun (WGS) entry which is preliminary data.</text>
</comment>
<dbReference type="Pfam" id="PF00629">
    <property type="entry name" value="MAM"/>
    <property type="match status" value="4"/>
</dbReference>
<reference evidence="6" key="1">
    <citation type="journal article" date="2023" name="G3 (Bethesda)">
        <title>A reference genome for the long-term kleptoplast-retaining sea slug Elysia crispata morphotype clarki.</title>
        <authorList>
            <person name="Eastman K.E."/>
            <person name="Pendleton A.L."/>
            <person name="Shaikh M.A."/>
            <person name="Suttiyut T."/>
            <person name="Ogas R."/>
            <person name="Tomko P."/>
            <person name="Gavelis G."/>
            <person name="Widhalm J.R."/>
            <person name="Wisecaver J.H."/>
        </authorList>
    </citation>
    <scope>NUCLEOTIDE SEQUENCE</scope>
    <source>
        <strain evidence="6">ECLA1</strain>
    </source>
</reference>